<proteinExistence type="predicted"/>
<reference evidence="2" key="2">
    <citation type="journal article" date="2023" name="BMC Genomics">
        <title>Pest status, molecular evolution, and epigenetic factors derived from the genome assembly of Frankliniella fusca, a thysanopteran phytovirus vector.</title>
        <authorList>
            <person name="Catto M.A."/>
            <person name="Labadie P.E."/>
            <person name="Jacobson A.L."/>
            <person name="Kennedy G.G."/>
            <person name="Srinivasan R."/>
            <person name="Hunt B.G."/>
        </authorList>
    </citation>
    <scope>NUCLEOTIDE SEQUENCE</scope>
    <source>
        <strain evidence="2">PL_HMW_Pooled</strain>
    </source>
</reference>
<dbReference type="Proteomes" id="UP001219518">
    <property type="component" value="Unassembled WGS sequence"/>
</dbReference>
<reference evidence="2" key="1">
    <citation type="submission" date="2021-07" db="EMBL/GenBank/DDBJ databases">
        <authorList>
            <person name="Catto M.A."/>
            <person name="Jacobson A."/>
            <person name="Kennedy G."/>
            <person name="Labadie P."/>
            <person name="Hunt B.G."/>
            <person name="Srinivasan R."/>
        </authorList>
    </citation>
    <scope>NUCLEOTIDE SEQUENCE</scope>
    <source>
        <strain evidence="2">PL_HMW_Pooled</strain>
        <tissue evidence="2">Head</tissue>
    </source>
</reference>
<comment type="caution">
    <text evidence="2">The sequence shown here is derived from an EMBL/GenBank/DDBJ whole genome shotgun (WGS) entry which is preliminary data.</text>
</comment>
<sequence>MLSKLRKVSVIDGIGTEEPNLPTSAKLPTSRDVLRTFFFHMRNTHEVRHGARTAVSMVYKVWQTMKVPCVQEIRAIEKVEKLYHEYRALFKNTPKNPNLKPGYVEKLDMLFDISKKDAVAYLEGQILNAKAPAEKKGWEEEKLFLLDQQGPRLFVIGGVDVLMRAKDVKRAEAEKRKIERLLEWDARRKKEEERRRAAGERVESDVSEFSDSCPDDSPVKPKRGRKDVVSPELVEALDAAKVSNTQVTKIIAAAMASTSGTPVNETNLNKTTVSGGPLGRKDLVVSLSDKNKSQDRLAIIVTGVNTAQVLGTPVEPDASAVEAKKAVVEHLERWKLGSKVKALSFDTTSANSGCRGGAALLISLHFGREMLWLPCRHHVFERVLEVVFHTVMGPSTGPEPTLFKELQRAWASLDKTRFCTYKDFAASRAALGPCADGIVKFAISHIEVGQPRDDYLELLEVSILFLGGFPPKGIRFHPPGPIHSARWMAKAIYTIKMTLLRRQLRLEPGVANGLLKVAAFVVRKSHAPRRYLLFLKRLIQYEKVNKPIAKAAQSRFLNHLWYLSEESMGFAVFDEELSDQERQQIAENILHKEGDDDPPKKRSLHLSDLPDMCLSDLATTHTKNFFIMLGLKYDFLDKPVREWSDQEDYRRAREIVMNLKVVNDQGERGVKLMNDYNGVITKKEDHFQDLLVNVHAHRQSVPNVKKETLIKKYDK</sequence>
<organism evidence="2 3">
    <name type="scientific">Frankliniella fusca</name>
    <dbReference type="NCBI Taxonomy" id="407009"/>
    <lineage>
        <taxon>Eukaryota</taxon>
        <taxon>Metazoa</taxon>
        <taxon>Ecdysozoa</taxon>
        <taxon>Arthropoda</taxon>
        <taxon>Hexapoda</taxon>
        <taxon>Insecta</taxon>
        <taxon>Pterygota</taxon>
        <taxon>Neoptera</taxon>
        <taxon>Paraneoptera</taxon>
        <taxon>Thysanoptera</taxon>
        <taxon>Terebrantia</taxon>
        <taxon>Thripoidea</taxon>
        <taxon>Thripidae</taxon>
        <taxon>Frankliniella</taxon>
    </lineage>
</organism>
<evidence type="ECO:0000313" key="2">
    <source>
        <dbReference type="EMBL" id="KAK3926030.1"/>
    </source>
</evidence>
<feature type="region of interest" description="Disordered" evidence="1">
    <location>
        <begin position="189"/>
        <end position="226"/>
    </location>
</feature>
<dbReference type="AlphaFoldDB" id="A0AAE1LNM1"/>
<keyword evidence="3" id="KW-1185">Reference proteome</keyword>
<protein>
    <submittedName>
        <fullName evidence="2">Chaperone protein DnaK</fullName>
    </submittedName>
</protein>
<dbReference type="PANTHER" id="PTHR46113:SF1">
    <property type="entry name" value="PEPTIDASE M17 LEUCYL AMINOPEPTIDASE N-TERMINAL DOMAIN-CONTAINING PROTEIN"/>
    <property type="match status" value="1"/>
</dbReference>
<gene>
    <name evidence="2" type="ORF">KUF71_014279</name>
</gene>
<dbReference type="PANTHER" id="PTHR46113">
    <property type="entry name" value="SNAC DOMAIN-CONTAINING PROTEIN"/>
    <property type="match status" value="1"/>
</dbReference>
<feature type="compositionally biased region" description="Basic and acidic residues" evidence="1">
    <location>
        <begin position="189"/>
        <end position="204"/>
    </location>
</feature>
<name>A0AAE1LNM1_9NEOP</name>
<evidence type="ECO:0000313" key="3">
    <source>
        <dbReference type="Proteomes" id="UP001219518"/>
    </source>
</evidence>
<accession>A0AAE1LNM1</accession>
<dbReference type="EMBL" id="JAHWGI010001242">
    <property type="protein sequence ID" value="KAK3926030.1"/>
    <property type="molecule type" value="Genomic_DNA"/>
</dbReference>
<evidence type="ECO:0000256" key="1">
    <source>
        <dbReference type="SAM" id="MobiDB-lite"/>
    </source>
</evidence>